<dbReference type="Gene3D" id="3.40.50.150">
    <property type="entry name" value="Vaccinia Virus protein VP39"/>
    <property type="match status" value="1"/>
</dbReference>
<reference evidence="1" key="1">
    <citation type="submission" date="2018-07" db="EMBL/GenBank/DDBJ databases">
        <title>Genome assembly of strain Ka43.</title>
        <authorList>
            <person name="Kukolya J."/>
            <person name="Nagy I."/>
            <person name="Horvath B."/>
            <person name="Toth A."/>
        </authorList>
    </citation>
    <scope>NUCLEOTIDE SEQUENCE</scope>
    <source>
        <strain evidence="1">KB43</strain>
    </source>
</reference>
<dbReference type="PANTHER" id="PTHR14614">
    <property type="entry name" value="HEPATOCELLULAR CARCINOMA-ASSOCIATED ANTIGEN"/>
    <property type="match status" value="1"/>
</dbReference>
<dbReference type="CDD" id="cd02440">
    <property type="entry name" value="AdoMet_MTases"/>
    <property type="match status" value="1"/>
</dbReference>
<protein>
    <submittedName>
        <fullName evidence="1">Class I SAM-dependent methyltransferase</fullName>
    </submittedName>
</protein>
<comment type="caution">
    <text evidence="1">The sequence shown here is derived from an EMBL/GenBank/DDBJ whole genome shotgun (WGS) entry which is preliminary data.</text>
</comment>
<dbReference type="EMBL" id="PRDL01000001">
    <property type="protein sequence ID" value="MBE8717087.1"/>
    <property type="molecule type" value="Genomic_DNA"/>
</dbReference>
<keyword evidence="1" id="KW-0489">Methyltransferase</keyword>
<keyword evidence="2" id="KW-1185">Reference proteome</keyword>
<evidence type="ECO:0000313" key="2">
    <source>
        <dbReference type="Proteomes" id="UP000652567"/>
    </source>
</evidence>
<dbReference type="SUPFAM" id="SSF53335">
    <property type="entry name" value="S-adenosyl-L-methionine-dependent methyltransferases"/>
    <property type="match status" value="1"/>
</dbReference>
<keyword evidence="1" id="KW-0808">Transferase</keyword>
<dbReference type="InterPro" id="IPR019410">
    <property type="entry name" value="Methyltransf_16"/>
</dbReference>
<dbReference type="GO" id="GO:0032259">
    <property type="term" value="P:methylation"/>
    <property type="evidence" value="ECO:0007669"/>
    <property type="project" value="UniProtKB-KW"/>
</dbReference>
<evidence type="ECO:0000313" key="1">
    <source>
        <dbReference type="EMBL" id="MBE8717087.1"/>
    </source>
</evidence>
<dbReference type="GO" id="GO:0008168">
    <property type="term" value="F:methyltransferase activity"/>
    <property type="evidence" value="ECO:0007669"/>
    <property type="project" value="UniProtKB-KW"/>
</dbReference>
<name>A0A928YTQ0_9GAMM</name>
<accession>A0A928YTQ0</accession>
<organism evidence="1 2">
    <name type="scientific">Cellvibrio polysaccharolyticus</name>
    <dbReference type="NCBI Taxonomy" id="2082724"/>
    <lineage>
        <taxon>Bacteria</taxon>
        <taxon>Pseudomonadati</taxon>
        <taxon>Pseudomonadota</taxon>
        <taxon>Gammaproteobacteria</taxon>
        <taxon>Cellvibrionales</taxon>
        <taxon>Cellvibrionaceae</taxon>
        <taxon>Cellvibrio</taxon>
    </lineage>
</organism>
<proteinExistence type="predicted"/>
<dbReference type="Proteomes" id="UP000652567">
    <property type="component" value="Unassembled WGS sequence"/>
</dbReference>
<dbReference type="Pfam" id="PF10294">
    <property type="entry name" value="Methyltransf_16"/>
    <property type="match status" value="1"/>
</dbReference>
<dbReference type="PANTHER" id="PTHR14614:SF132">
    <property type="entry name" value="PROTEIN-LYSINE METHYLTRANSFERASE C42C1.13"/>
    <property type="match status" value="1"/>
</dbReference>
<gene>
    <name evidence="1" type="ORF">C4F51_07760</name>
</gene>
<dbReference type="InterPro" id="IPR029063">
    <property type="entry name" value="SAM-dependent_MTases_sf"/>
</dbReference>
<sequence>MRPLAGILPSVIWRRLIAVNDLEVITLPEYVTSASAHVRSRHGILMLNNRHRLIRDIQKNNPFPGLHGHQVWQSSFMIMDYLENNPIAANQDILDLGCGWGLLGIFCAKHFAARVTGIDADEHVFPYLHTHAEVNNVTLATDHRRFDQISEDQLLTSDMLVGGDICFWDEMVGALQNLIQRALMSGVQKIIIADPGRQTFRRLADYCARHYGGELLPWRLEGKQRHSGYLLIIQNPWFVTGSR</sequence>
<dbReference type="AlphaFoldDB" id="A0A928YTQ0"/>